<sequence>MTSYKSCLSAHRRNILSSRLTAGNKKDTWAKEKSGDKISDIVQQTREEYGRYFGICGSYHNLKACTCKNCPSYSGGAGMFCSRGKCPEQGKKQGCLCETCELFRKLRLEGEYFCLNAEKSDLPEENSEFLLNNCGKAPESGEKTRFCVVEELKSR</sequence>
<evidence type="ECO:0008006" key="3">
    <source>
        <dbReference type="Google" id="ProtNLM"/>
    </source>
</evidence>
<dbReference type="EMBL" id="CP009517">
    <property type="protein sequence ID" value="AKB81257.1"/>
    <property type="molecule type" value="Genomic_DNA"/>
</dbReference>
<dbReference type="Pfam" id="PF10967">
    <property type="entry name" value="DUF2769"/>
    <property type="match status" value="1"/>
</dbReference>
<organism evidence="1 2">
    <name type="scientific">Methanosarcina barkeri 3</name>
    <dbReference type="NCBI Taxonomy" id="1434107"/>
    <lineage>
        <taxon>Archaea</taxon>
        <taxon>Methanobacteriati</taxon>
        <taxon>Methanobacteriota</taxon>
        <taxon>Stenosarchaea group</taxon>
        <taxon>Methanomicrobia</taxon>
        <taxon>Methanosarcinales</taxon>
        <taxon>Methanosarcinaceae</taxon>
        <taxon>Methanosarcina</taxon>
    </lineage>
</organism>
<gene>
    <name evidence="1" type="ORF">MSBR3_0679</name>
</gene>
<dbReference type="InterPro" id="IPR020075">
    <property type="entry name" value="Uncharacterised_AF2234"/>
</dbReference>
<proteinExistence type="predicted"/>
<dbReference type="KEGG" id="mbak:MSBR3_0679"/>
<dbReference type="PATRIC" id="fig|1434107.4.peg.904"/>
<name>A0A0E3SK72_METBA</name>
<dbReference type="RefSeq" id="WP_230627755.1">
    <property type="nucleotide sequence ID" value="NZ_CP009517.1"/>
</dbReference>
<dbReference type="AlphaFoldDB" id="A0A0E3SK72"/>
<dbReference type="Proteomes" id="UP000033066">
    <property type="component" value="Chromosome"/>
</dbReference>
<dbReference type="HOGENOM" id="CLU_142039_0_0_2"/>
<protein>
    <recommendedName>
        <fullName evidence="3">DUF2769 domain-containing protein</fullName>
    </recommendedName>
</protein>
<keyword evidence="2" id="KW-1185">Reference proteome</keyword>
<reference evidence="1" key="1">
    <citation type="submission" date="2014-07" db="EMBL/GenBank/DDBJ databases">
        <title>Methanogenic archaea and the global carbon cycle.</title>
        <authorList>
            <person name="Henriksen J.R."/>
            <person name="Luke J."/>
            <person name="Reinhart S."/>
            <person name="Benedict M.N."/>
            <person name="Youngblut N.D."/>
            <person name="Metcalf M.E."/>
            <person name="Whitaker R.J."/>
            <person name="Metcalf W.W."/>
        </authorList>
    </citation>
    <scope>NUCLEOTIDE SEQUENCE [LARGE SCALE GENOMIC DNA]</scope>
    <source>
        <strain evidence="1">3</strain>
    </source>
</reference>
<evidence type="ECO:0000313" key="2">
    <source>
        <dbReference type="Proteomes" id="UP000033066"/>
    </source>
</evidence>
<evidence type="ECO:0000313" key="1">
    <source>
        <dbReference type="EMBL" id="AKB81257.1"/>
    </source>
</evidence>
<accession>A0A0E3SK72</accession>
<dbReference type="GeneID" id="31594419"/>